<dbReference type="InterPro" id="IPR003661">
    <property type="entry name" value="HisK_dim/P_dom"/>
</dbReference>
<dbReference type="FunFam" id="3.30.450.20:FF:000099">
    <property type="entry name" value="Sensory box sensor histidine kinase"/>
    <property type="match status" value="4"/>
</dbReference>
<dbReference type="AlphaFoldDB" id="A0A5M6DNX9"/>
<dbReference type="InterPro" id="IPR000700">
    <property type="entry name" value="PAS-assoc_C"/>
</dbReference>
<dbReference type="CDD" id="cd00075">
    <property type="entry name" value="HATPase"/>
    <property type="match status" value="1"/>
</dbReference>
<feature type="domain" description="PAC" evidence="9">
    <location>
        <begin position="862"/>
        <end position="914"/>
    </location>
</feature>
<dbReference type="Gene3D" id="3.30.450.20">
    <property type="entry name" value="PAS domain"/>
    <property type="match status" value="7"/>
</dbReference>
<name>A0A5M6DNX9_9BACT</name>
<dbReference type="InterPro" id="IPR035965">
    <property type="entry name" value="PAS-like_dom_sf"/>
</dbReference>
<dbReference type="CDD" id="cd00130">
    <property type="entry name" value="PAS"/>
    <property type="match status" value="5"/>
</dbReference>
<comment type="catalytic activity">
    <reaction evidence="1">
        <text>ATP + protein L-histidine = ADP + protein N-phospho-L-histidine.</text>
        <dbReference type="EC" id="2.7.13.3"/>
    </reaction>
</comment>
<evidence type="ECO:0000256" key="6">
    <source>
        <dbReference type="SAM" id="Coils"/>
    </source>
</evidence>
<evidence type="ECO:0000259" key="9">
    <source>
        <dbReference type="PROSITE" id="PS50113"/>
    </source>
</evidence>
<keyword evidence="6" id="KW-0175">Coiled coil</keyword>
<dbReference type="PROSITE" id="PS50109">
    <property type="entry name" value="HIS_KIN"/>
    <property type="match status" value="1"/>
</dbReference>
<evidence type="ECO:0000256" key="5">
    <source>
        <dbReference type="ARBA" id="ARBA00022777"/>
    </source>
</evidence>
<dbReference type="SUPFAM" id="SSF55874">
    <property type="entry name" value="ATPase domain of HSP90 chaperone/DNA topoisomerase II/histidine kinase"/>
    <property type="match status" value="1"/>
</dbReference>
<dbReference type="SUPFAM" id="SSF47384">
    <property type="entry name" value="Homodimeric domain of signal transducing histidine kinase"/>
    <property type="match status" value="1"/>
</dbReference>
<feature type="domain" description="PAS" evidence="8">
    <location>
        <begin position="789"/>
        <end position="859"/>
    </location>
</feature>
<evidence type="ECO:0000259" key="7">
    <source>
        <dbReference type="PROSITE" id="PS50109"/>
    </source>
</evidence>
<dbReference type="RefSeq" id="WP_150086190.1">
    <property type="nucleotide sequence ID" value="NZ_VWSF01000001.1"/>
</dbReference>
<dbReference type="CDD" id="cd00082">
    <property type="entry name" value="HisKA"/>
    <property type="match status" value="1"/>
</dbReference>
<sequence length="1146" mass="132056">MQLPSGYAETDYRLIFQSLPGYFILISPQHTILAVSNRFKQALALPEQDLINQPVTAICSYFYPDAETTTYYQEWEYSLNQVLSQRQPHTMAVQSLAFNQTDAQEPSYWQGINSPVLSASGEVAYIIYEARDITQEYLLALQTKKTEERFAAIALATNDAVWDWDLRNNTVIWNESYKTLFGFTQIDTNAASWHDFIHPEDQERVYQGITQVIESGGKFWSDEYRFQCADGSYSEIMDRGYVLHDEAGVPYRMVGSMQDITLYKKTEQQLKETSDFFQFLADTVPAFIWTSHPDGTTDYRNAYYLNFVSRSLASRPGFHWSELLPPEERETIAAEWQSNLAAGLYFEKELRIRNAAGEYRWVLARANPKQDAEGNIVKWLGTATDIHSQKMTQLALEESYQRFKFLADMVPALIWTSNPDGTTDYRNQNYYQYIGDESANRPDFDWTIPLHPDDRTETYTRWMQSASTGQPFEIEHRLWHYSGEYRWLISRATPMRNQNGQVLKWFGTSTDIHEQKLFQQELQDRETWLQRLLADAPVMFCVLRGPELVCTFLNPQMERLYGNRALVGLPARNAWPEIANQGFLEEINTVYNTGQSFAANEYPLNINTGSAAPFTTGYFNISVQPLRDVNQQVEGVLCFSVEVTGQVIAKNQAEALAAKLQHETEKFKLLSEAVPQLVWTSRPDGIIDYLNQQWINYTGIPWQEGQDSGLLEVLHPDDYTFTMQHWLDRLSTGQPLELEYRLRNAAGQYRWHLARGLALKDVAGNIVKWCGTCTDIHDQKDIQRKLQESNERFRFLAEAIPQKVWTAKPNGEVDYFNQQWLQYTGLKMEELTEWGWQRVMHPDDLPHTLQAWKNSLATATDFQTENRLRRADGTYRWQLTRGLPMHNQWGLITMWVGTITDIHDQKTAQENLQEANSELKRINEDLDRFVYTASHDLKLPIINMGGLFEEIIKSGAFTDPDHAKLVQLFYKSLDQINTTITDLSEIAKVQKNIHAEKEKIDLAALTEEICLSIQDQIQSSGAQINTDFAAVPHLEFSKANLRSILYNLISNAIKYRSPELVPAVLVKTSIGPDHVILSVQDNGLGINLDLHKEKLFQMFKRFHSHVPGTGLGLYMINRIMQNNNGHVEVESKIKEGSTFRVYFRKP</sequence>
<keyword evidence="3" id="KW-0597">Phosphoprotein</keyword>
<dbReference type="NCBIfam" id="TIGR00229">
    <property type="entry name" value="sensory_box"/>
    <property type="match status" value="5"/>
</dbReference>
<gene>
    <name evidence="10" type="ORF">F0145_00955</name>
</gene>
<comment type="caution">
    <text evidence="10">The sequence shown here is derived from an EMBL/GenBank/DDBJ whole genome shotgun (WGS) entry which is preliminary data.</text>
</comment>
<dbReference type="InterPro" id="IPR013655">
    <property type="entry name" value="PAS_fold_3"/>
</dbReference>
<dbReference type="Pfam" id="PF08448">
    <property type="entry name" value="PAS_4"/>
    <property type="match status" value="2"/>
</dbReference>
<dbReference type="InterPro" id="IPR005467">
    <property type="entry name" value="His_kinase_dom"/>
</dbReference>
<evidence type="ECO:0000256" key="1">
    <source>
        <dbReference type="ARBA" id="ARBA00000085"/>
    </source>
</evidence>
<dbReference type="Gene3D" id="1.10.287.130">
    <property type="match status" value="1"/>
</dbReference>
<dbReference type="InterPro" id="IPR036097">
    <property type="entry name" value="HisK_dim/P_sf"/>
</dbReference>
<dbReference type="EC" id="2.7.13.3" evidence="2"/>
<accession>A0A5M6DNX9</accession>
<dbReference type="InterPro" id="IPR001610">
    <property type="entry name" value="PAC"/>
</dbReference>
<dbReference type="Pfam" id="PF02518">
    <property type="entry name" value="HATPase_c"/>
    <property type="match status" value="1"/>
</dbReference>
<dbReference type="SMART" id="SM00091">
    <property type="entry name" value="PAS"/>
    <property type="match status" value="7"/>
</dbReference>
<dbReference type="Pfam" id="PF08447">
    <property type="entry name" value="PAS_3"/>
    <property type="match status" value="5"/>
</dbReference>
<feature type="domain" description="PAS" evidence="8">
    <location>
        <begin position="663"/>
        <end position="734"/>
    </location>
</feature>
<reference evidence="10 11" key="1">
    <citation type="submission" date="2019-09" db="EMBL/GenBank/DDBJ databases">
        <title>Genome sequence and assembly of Adhaeribacter sp.</title>
        <authorList>
            <person name="Chhetri G."/>
        </authorList>
    </citation>
    <scope>NUCLEOTIDE SEQUENCE [LARGE SCALE GENOMIC DNA]</scope>
    <source>
        <strain evidence="10 11">DK36</strain>
    </source>
</reference>
<evidence type="ECO:0000256" key="4">
    <source>
        <dbReference type="ARBA" id="ARBA00022679"/>
    </source>
</evidence>
<protein>
    <recommendedName>
        <fullName evidence="2">histidine kinase</fullName>
        <ecNumber evidence="2">2.7.13.3</ecNumber>
    </recommendedName>
</protein>
<dbReference type="PANTHER" id="PTHR43304:SF1">
    <property type="entry name" value="PAC DOMAIN-CONTAINING PROTEIN"/>
    <property type="match status" value="1"/>
</dbReference>
<dbReference type="SMART" id="SM00388">
    <property type="entry name" value="HisKA"/>
    <property type="match status" value="1"/>
</dbReference>
<evidence type="ECO:0000313" key="11">
    <source>
        <dbReference type="Proteomes" id="UP000323426"/>
    </source>
</evidence>
<dbReference type="PANTHER" id="PTHR43304">
    <property type="entry name" value="PHYTOCHROME-LIKE PROTEIN CPH1"/>
    <property type="match status" value="1"/>
</dbReference>
<feature type="domain" description="PAS" evidence="8">
    <location>
        <begin position="146"/>
        <end position="216"/>
    </location>
</feature>
<feature type="coiled-coil region" evidence="6">
    <location>
        <begin position="905"/>
        <end position="932"/>
    </location>
</feature>
<feature type="domain" description="PAC" evidence="9">
    <location>
        <begin position="220"/>
        <end position="272"/>
    </location>
</feature>
<evidence type="ECO:0000259" key="8">
    <source>
        <dbReference type="PROSITE" id="PS50112"/>
    </source>
</evidence>
<dbReference type="InterPro" id="IPR036890">
    <property type="entry name" value="HATPase_C_sf"/>
</dbReference>
<dbReference type="SMART" id="SM00086">
    <property type="entry name" value="PAC"/>
    <property type="match status" value="5"/>
</dbReference>
<dbReference type="SMART" id="SM00387">
    <property type="entry name" value="HATPase_c"/>
    <property type="match status" value="1"/>
</dbReference>
<dbReference type="SUPFAM" id="SSF55785">
    <property type="entry name" value="PYP-like sensor domain (PAS domain)"/>
    <property type="match status" value="7"/>
</dbReference>
<dbReference type="EMBL" id="VWSF01000001">
    <property type="protein sequence ID" value="KAA5549194.1"/>
    <property type="molecule type" value="Genomic_DNA"/>
</dbReference>
<feature type="domain" description="PAC" evidence="9">
    <location>
        <begin position="736"/>
        <end position="788"/>
    </location>
</feature>
<keyword evidence="4" id="KW-0808">Transferase</keyword>
<dbReference type="InterPro" id="IPR004358">
    <property type="entry name" value="Sig_transdc_His_kin-like_C"/>
</dbReference>
<evidence type="ECO:0000256" key="2">
    <source>
        <dbReference type="ARBA" id="ARBA00012438"/>
    </source>
</evidence>
<feature type="domain" description="PAC" evidence="9">
    <location>
        <begin position="346"/>
        <end position="398"/>
    </location>
</feature>
<feature type="domain" description="PAC" evidence="9">
    <location>
        <begin position="472"/>
        <end position="524"/>
    </location>
</feature>
<dbReference type="Proteomes" id="UP000323426">
    <property type="component" value="Unassembled WGS sequence"/>
</dbReference>
<dbReference type="Gene3D" id="3.30.565.10">
    <property type="entry name" value="Histidine kinase-like ATPase, C-terminal domain"/>
    <property type="match status" value="1"/>
</dbReference>
<dbReference type="PROSITE" id="PS50112">
    <property type="entry name" value="PAS"/>
    <property type="match status" value="3"/>
</dbReference>
<proteinExistence type="predicted"/>
<evidence type="ECO:0000256" key="3">
    <source>
        <dbReference type="ARBA" id="ARBA00022553"/>
    </source>
</evidence>
<keyword evidence="5" id="KW-0418">Kinase</keyword>
<dbReference type="InterPro" id="IPR013656">
    <property type="entry name" value="PAS_4"/>
</dbReference>
<dbReference type="InterPro" id="IPR003594">
    <property type="entry name" value="HATPase_dom"/>
</dbReference>
<evidence type="ECO:0000313" key="10">
    <source>
        <dbReference type="EMBL" id="KAA5549194.1"/>
    </source>
</evidence>
<dbReference type="GO" id="GO:0000155">
    <property type="term" value="F:phosphorelay sensor kinase activity"/>
    <property type="evidence" value="ECO:0007669"/>
    <property type="project" value="InterPro"/>
</dbReference>
<organism evidence="10 11">
    <name type="scientific">Adhaeribacter rhizoryzae</name>
    <dbReference type="NCBI Taxonomy" id="2607907"/>
    <lineage>
        <taxon>Bacteria</taxon>
        <taxon>Pseudomonadati</taxon>
        <taxon>Bacteroidota</taxon>
        <taxon>Cytophagia</taxon>
        <taxon>Cytophagales</taxon>
        <taxon>Hymenobacteraceae</taxon>
        <taxon>Adhaeribacter</taxon>
    </lineage>
</organism>
<feature type="domain" description="Histidine kinase" evidence="7">
    <location>
        <begin position="932"/>
        <end position="1146"/>
    </location>
</feature>
<dbReference type="PROSITE" id="PS50113">
    <property type="entry name" value="PAC"/>
    <property type="match status" value="5"/>
</dbReference>
<keyword evidence="11" id="KW-1185">Reference proteome</keyword>
<dbReference type="InterPro" id="IPR000014">
    <property type="entry name" value="PAS"/>
</dbReference>
<dbReference type="InterPro" id="IPR052162">
    <property type="entry name" value="Sensor_kinase/Photoreceptor"/>
</dbReference>
<dbReference type="PRINTS" id="PR00344">
    <property type="entry name" value="BCTRLSENSOR"/>
</dbReference>